<organism evidence="4 5">
    <name type="scientific">Rotaria magnacalcarata</name>
    <dbReference type="NCBI Taxonomy" id="392030"/>
    <lineage>
        <taxon>Eukaryota</taxon>
        <taxon>Metazoa</taxon>
        <taxon>Spiralia</taxon>
        <taxon>Gnathifera</taxon>
        <taxon>Rotifera</taxon>
        <taxon>Eurotatoria</taxon>
        <taxon>Bdelloidea</taxon>
        <taxon>Philodinida</taxon>
        <taxon>Philodinidae</taxon>
        <taxon>Rotaria</taxon>
    </lineage>
</organism>
<keyword evidence="2" id="KW-0472">Membrane</keyword>
<feature type="domain" description="PNT" evidence="3">
    <location>
        <begin position="69"/>
        <end position="153"/>
    </location>
</feature>
<dbReference type="EMBL" id="CAJOBF010004110">
    <property type="protein sequence ID" value="CAF4124311.1"/>
    <property type="molecule type" value="Genomic_DNA"/>
</dbReference>
<sequence>MISHRLQSAPITGYYQYLSQSRHRVNVAPYTRADSKETTTKTTITITTTTASPVAEVMNDNSRISAIDSSSIDTIQQSLSHIRDKDVPKWSSIDVQQWIEEQCQQFELKKATKEKFQMNGQALVLLTKHDFLRRSPDGGEILYYALQQLINPNKFNSIRTNQNLMRNGSSRQNSRIIEVASDTDDQNSYTSSSAPTKPIVEEPDDPPLLRNQDSDEMHENHLHQHYPHGFSYNNSHIRQSMFTMPPAAATAYFHQQQVFPNGYTYAHHNHHHHHHHHINQNMPYQQFFHPHPHPHPQFIHQYYPMMSAQGILIELIDNEDAKTLAANGVKLSTNETSNNDLNTEDQIQLFLITMNGQQYVMTEEQIKQFVVEVHQQQQQHFQQQQQQQQQQFHHQQQFHQPQRSQFHQQYAYPPQQQAFQDNVYYKYLAVNYSNVVTEDLYGGYHKQMQEERKDVTIPILSIPIPFGIGGIGIGRYWYWWVLVLVGIGIGGYWY</sequence>
<dbReference type="Pfam" id="PF02198">
    <property type="entry name" value="SAM_PNT"/>
    <property type="match status" value="1"/>
</dbReference>
<dbReference type="InterPro" id="IPR013761">
    <property type="entry name" value="SAM/pointed_sf"/>
</dbReference>
<accession>A0A819WKV6</accession>
<dbReference type="PROSITE" id="PS51433">
    <property type="entry name" value="PNT"/>
    <property type="match status" value="1"/>
</dbReference>
<dbReference type="SUPFAM" id="SSF47769">
    <property type="entry name" value="SAM/Pointed domain"/>
    <property type="match status" value="1"/>
</dbReference>
<feature type="region of interest" description="Disordered" evidence="1">
    <location>
        <begin position="179"/>
        <end position="206"/>
    </location>
</feature>
<dbReference type="SMART" id="SM00251">
    <property type="entry name" value="SAM_PNT"/>
    <property type="match status" value="1"/>
</dbReference>
<evidence type="ECO:0000313" key="5">
    <source>
        <dbReference type="Proteomes" id="UP000663842"/>
    </source>
</evidence>
<evidence type="ECO:0000256" key="2">
    <source>
        <dbReference type="SAM" id="Phobius"/>
    </source>
</evidence>
<comment type="caution">
    <text evidence="4">The sequence shown here is derived from an EMBL/GenBank/DDBJ whole genome shotgun (WGS) entry which is preliminary data.</text>
</comment>
<protein>
    <recommendedName>
        <fullName evidence="3">PNT domain-containing protein</fullName>
    </recommendedName>
</protein>
<dbReference type="Proteomes" id="UP000663842">
    <property type="component" value="Unassembled WGS sequence"/>
</dbReference>
<evidence type="ECO:0000259" key="3">
    <source>
        <dbReference type="PROSITE" id="PS51433"/>
    </source>
</evidence>
<feature type="transmembrane region" description="Helical" evidence="2">
    <location>
        <begin position="476"/>
        <end position="493"/>
    </location>
</feature>
<reference evidence="4" key="1">
    <citation type="submission" date="2021-02" db="EMBL/GenBank/DDBJ databases">
        <authorList>
            <person name="Nowell W R."/>
        </authorList>
    </citation>
    <scope>NUCLEOTIDE SEQUENCE</scope>
</reference>
<dbReference type="Gene3D" id="1.10.150.50">
    <property type="entry name" value="Transcription Factor, Ets-1"/>
    <property type="match status" value="1"/>
</dbReference>
<dbReference type="AlphaFoldDB" id="A0A819WKV6"/>
<keyword evidence="2" id="KW-0812">Transmembrane</keyword>
<evidence type="ECO:0000313" key="4">
    <source>
        <dbReference type="EMBL" id="CAF4124311.1"/>
    </source>
</evidence>
<name>A0A819WKV6_9BILA</name>
<dbReference type="GO" id="GO:0043565">
    <property type="term" value="F:sequence-specific DNA binding"/>
    <property type="evidence" value="ECO:0007669"/>
    <property type="project" value="InterPro"/>
</dbReference>
<evidence type="ECO:0000256" key="1">
    <source>
        <dbReference type="SAM" id="MobiDB-lite"/>
    </source>
</evidence>
<dbReference type="InterPro" id="IPR003118">
    <property type="entry name" value="Pointed_dom"/>
</dbReference>
<gene>
    <name evidence="4" type="ORF">UXM345_LOCUS23596</name>
</gene>
<feature type="compositionally biased region" description="Polar residues" evidence="1">
    <location>
        <begin position="186"/>
        <end position="195"/>
    </location>
</feature>
<keyword evidence="2" id="KW-1133">Transmembrane helix</keyword>
<feature type="non-terminal residue" evidence="4">
    <location>
        <position position="1"/>
    </location>
</feature>
<proteinExistence type="predicted"/>